<feature type="region of interest" description="Disordered" evidence="2">
    <location>
        <begin position="1"/>
        <end position="22"/>
    </location>
</feature>
<gene>
    <name evidence="5" type="ORF">N327_09433</name>
</gene>
<dbReference type="KEGG" id="fga:104076379"/>
<keyword evidence="1" id="KW-0393">Immunoglobulin domain</keyword>
<keyword evidence="6" id="KW-1185">Reference proteome</keyword>
<dbReference type="SMART" id="SM00407">
    <property type="entry name" value="IGc1"/>
    <property type="match status" value="1"/>
</dbReference>
<dbReference type="InterPro" id="IPR007110">
    <property type="entry name" value="Ig-like_dom"/>
</dbReference>
<dbReference type="PANTHER" id="PTHR23411">
    <property type="entry name" value="TAPASIN"/>
    <property type="match status" value="1"/>
</dbReference>
<keyword evidence="3" id="KW-0472">Membrane</keyword>
<evidence type="ECO:0000256" key="3">
    <source>
        <dbReference type="SAM" id="Phobius"/>
    </source>
</evidence>
<dbReference type="InterPro" id="IPR003006">
    <property type="entry name" value="Ig/MHC_CS"/>
</dbReference>
<feature type="non-terminal residue" evidence="5">
    <location>
        <position position="389"/>
    </location>
</feature>
<evidence type="ECO:0000256" key="1">
    <source>
        <dbReference type="ARBA" id="ARBA00023319"/>
    </source>
</evidence>
<keyword evidence="3" id="KW-1133">Transmembrane helix</keyword>
<dbReference type="InterPro" id="IPR013783">
    <property type="entry name" value="Ig-like_fold"/>
</dbReference>
<keyword evidence="3" id="KW-0812">Transmembrane</keyword>
<dbReference type="Proteomes" id="UP000053806">
    <property type="component" value="Unassembled WGS sequence"/>
</dbReference>
<dbReference type="PROSITE" id="PS00290">
    <property type="entry name" value="IG_MHC"/>
    <property type="match status" value="1"/>
</dbReference>
<evidence type="ECO:0000313" key="6">
    <source>
        <dbReference type="Proteomes" id="UP000053806"/>
    </source>
</evidence>
<organism evidence="5 6">
    <name type="scientific">Fulmarus glacialis</name>
    <name type="common">Northern fulmar</name>
    <dbReference type="NCBI Taxonomy" id="30455"/>
    <lineage>
        <taxon>Eukaryota</taxon>
        <taxon>Metazoa</taxon>
        <taxon>Chordata</taxon>
        <taxon>Craniata</taxon>
        <taxon>Vertebrata</taxon>
        <taxon>Euteleostomi</taxon>
        <taxon>Archelosauria</taxon>
        <taxon>Archosauria</taxon>
        <taxon>Dinosauria</taxon>
        <taxon>Saurischia</taxon>
        <taxon>Theropoda</taxon>
        <taxon>Coelurosauria</taxon>
        <taxon>Aves</taxon>
        <taxon>Neognathae</taxon>
        <taxon>Neoaves</taxon>
        <taxon>Aequornithes</taxon>
        <taxon>Procellariiformes</taxon>
        <taxon>Procellariidae</taxon>
        <taxon>Fulmarus</taxon>
    </lineage>
</organism>
<proteinExistence type="predicted"/>
<dbReference type="InterPro" id="IPR036179">
    <property type="entry name" value="Ig-like_dom_sf"/>
</dbReference>
<dbReference type="SMART" id="SM00406">
    <property type="entry name" value="IGv"/>
    <property type="match status" value="1"/>
</dbReference>
<protein>
    <submittedName>
        <fullName evidence="5">Tapasin-related protein</fullName>
    </submittedName>
</protein>
<feature type="transmembrane region" description="Helical" evidence="3">
    <location>
        <begin position="353"/>
        <end position="372"/>
    </location>
</feature>
<dbReference type="Pfam" id="PF07654">
    <property type="entry name" value="C1-set"/>
    <property type="match status" value="1"/>
</dbReference>
<feature type="non-terminal residue" evidence="5">
    <location>
        <position position="1"/>
    </location>
</feature>
<dbReference type="AlphaFoldDB" id="A0A093IRZ0"/>
<dbReference type="Gene3D" id="2.60.40.10">
    <property type="entry name" value="Immunoglobulins"/>
    <property type="match status" value="2"/>
</dbReference>
<dbReference type="InterPro" id="IPR003599">
    <property type="entry name" value="Ig_sub"/>
</dbReference>
<accession>A0A093IRZ0</accession>
<dbReference type="InterPro" id="IPR013106">
    <property type="entry name" value="Ig_V-set"/>
</dbReference>
<evidence type="ECO:0000259" key="4">
    <source>
        <dbReference type="PROSITE" id="PS50835"/>
    </source>
</evidence>
<dbReference type="PROSITE" id="PS50835">
    <property type="entry name" value="IG_LIKE"/>
    <property type="match status" value="2"/>
</dbReference>
<dbReference type="SUPFAM" id="SSF48726">
    <property type="entry name" value="Immunoglobulin"/>
    <property type="match status" value="2"/>
</dbReference>
<dbReference type="EMBL" id="KK598016">
    <property type="protein sequence ID" value="KFW04428.1"/>
    <property type="molecule type" value="Genomic_DNA"/>
</dbReference>
<name>A0A093IRZ0_FULGA</name>
<dbReference type="InterPro" id="IPR050380">
    <property type="entry name" value="Immune_Resp_Modulators"/>
</dbReference>
<reference evidence="5 6" key="1">
    <citation type="submission" date="2014-04" db="EMBL/GenBank/DDBJ databases">
        <title>Genome evolution of avian class.</title>
        <authorList>
            <person name="Zhang G."/>
            <person name="Li C."/>
        </authorList>
    </citation>
    <scope>NUCLEOTIDE SEQUENCE [LARGE SCALE GENOMIC DNA]</scope>
    <source>
        <strain evidence="5">BGI_N327</strain>
    </source>
</reference>
<dbReference type="InterPro" id="IPR003597">
    <property type="entry name" value="Ig_C1-set"/>
</dbReference>
<evidence type="ECO:0000313" key="5">
    <source>
        <dbReference type="EMBL" id="KFW04428.1"/>
    </source>
</evidence>
<dbReference type="SMART" id="SM00409">
    <property type="entry name" value="IG"/>
    <property type="match status" value="2"/>
</dbReference>
<feature type="domain" description="Ig-like" evidence="4">
    <location>
        <begin position="109"/>
        <end position="234"/>
    </location>
</feature>
<dbReference type="Pfam" id="PF07686">
    <property type="entry name" value="V-set"/>
    <property type="match status" value="1"/>
</dbReference>
<dbReference type="OrthoDB" id="8929156at2759"/>
<evidence type="ECO:0000256" key="2">
    <source>
        <dbReference type="SAM" id="MobiDB-lite"/>
    </source>
</evidence>
<feature type="domain" description="Ig-like" evidence="4">
    <location>
        <begin position="241"/>
        <end position="340"/>
    </location>
</feature>
<sequence length="389" mass="42276">DDGNLDDVTEYKVPQKNRDSSSPIVFEASAQSVSIPHAESLLHADCDGEEVNCEISPYSFQRAGEGPCRTFWFMATLRLSGGISIALVLRGPHCGSREEEEEHDATLHPKLRIPLSKEGTLLTTVEFQSSSRNTSLRTHLGGSVILDCRFALAPSSSLSSLEWRRQHRGSGRSLFRYQVGSKGPAAQPKVHVNVAELLGSGDASLSLQGASVGDEGTYICLVSTSLHQAQHNIQLHVAEPPRVRVIPAVVSFERDVTTTLACNIAGYYPLDVSVGWTQKTPEDDTEIPLSDARFSNHRQSRDGTYSITSYLSISSATVRAPATYSCHVSHVALAEPISVSAHLKALEQTESEGLVGGFVATIIFIVVLFIVLRRRAAKPKSEQLLRSSE</sequence>